<dbReference type="InterPro" id="IPR003781">
    <property type="entry name" value="CoA-bd"/>
</dbReference>
<reference evidence="2 3" key="1">
    <citation type="submission" date="2024-02" db="EMBL/GenBank/DDBJ databases">
        <title>Genome and pathogenicity analysis of Helicobacter mastomyrinus isolated from mice.</title>
        <authorList>
            <person name="Zhu L."/>
        </authorList>
    </citation>
    <scope>NUCLEOTIDE SEQUENCE [LARGE SCALE GENOMIC DNA]</scope>
    <source>
        <strain evidence="2 3">Hm-17</strain>
    </source>
</reference>
<dbReference type="PANTHER" id="PTHR33303">
    <property type="entry name" value="CYTOPLASMIC PROTEIN-RELATED"/>
    <property type="match status" value="1"/>
</dbReference>
<name>A0ABZ3F614_9HELI</name>
<proteinExistence type="predicted"/>
<evidence type="ECO:0000259" key="1">
    <source>
        <dbReference type="SMART" id="SM00881"/>
    </source>
</evidence>
<dbReference type="RefSeq" id="WP_295699682.1">
    <property type="nucleotide sequence ID" value="NZ_CP145316.1"/>
</dbReference>
<dbReference type="Gene3D" id="3.40.50.720">
    <property type="entry name" value="NAD(P)-binding Rossmann-like Domain"/>
    <property type="match status" value="1"/>
</dbReference>
<feature type="domain" description="CoA-binding" evidence="1">
    <location>
        <begin position="13"/>
        <end position="120"/>
    </location>
</feature>
<dbReference type="SMART" id="SM00881">
    <property type="entry name" value="CoA_binding"/>
    <property type="match status" value="1"/>
</dbReference>
<dbReference type="PANTHER" id="PTHR33303:SF2">
    <property type="entry name" value="COA-BINDING DOMAIN-CONTAINING PROTEIN"/>
    <property type="match status" value="1"/>
</dbReference>
<keyword evidence="3" id="KW-1185">Reference proteome</keyword>
<sequence length="162" mass="17976">MALLHNTQKATILKNARKIVIVGLSPQQDKISYQVGAFLLSRGYDIIPIYPRGGEILGREVFCSLNDAFAVMAQNGEVCDIINIFRKSEALGDVMNEICALTPYSSFDKSRLCVWVQLGLQSKEAYQKAKENAILYEEDSCIQATYKNLFGNATLTEITALS</sequence>
<dbReference type="EMBL" id="CP145316">
    <property type="protein sequence ID" value="XAM18614.1"/>
    <property type="molecule type" value="Genomic_DNA"/>
</dbReference>
<dbReference type="SUPFAM" id="SSF51735">
    <property type="entry name" value="NAD(P)-binding Rossmann-fold domains"/>
    <property type="match status" value="1"/>
</dbReference>
<evidence type="ECO:0000313" key="3">
    <source>
        <dbReference type="Proteomes" id="UP001434737"/>
    </source>
</evidence>
<protein>
    <submittedName>
        <fullName evidence="2">CoA-binding protein</fullName>
    </submittedName>
</protein>
<dbReference type="Pfam" id="PF13380">
    <property type="entry name" value="CoA_binding_2"/>
    <property type="match status" value="1"/>
</dbReference>
<evidence type="ECO:0000313" key="2">
    <source>
        <dbReference type="EMBL" id="XAM18614.1"/>
    </source>
</evidence>
<dbReference type="InterPro" id="IPR036291">
    <property type="entry name" value="NAD(P)-bd_dom_sf"/>
</dbReference>
<organism evidence="2 3">
    <name type="scientific">Helicobacter mastomyrinus</name>
    <dbReference type="NCBI Taxonomy" id="287948"/>
    <lineage>
        <taxon>Bacteria</taxon>
        <taxon>Pseudomonadati</taxon>
        <taxon>Campylobacterota</taxon>
        <taxon>Epsilonproteobacteria</taxon>
        <taxon>Campylobacterales</taxon>
        <taxon>Helicobacteraceae</taxon>
        <taxon>Helicobacter</taxon>
    </lineage>
</organism>
<gene>
    <name evidence="2" type="ORF">V3I05_02735</name>
</gene>
<accession>A0ABZ3F614</accession>
<dbReference type="Proteomes" id="UP001434737">
    <property type="component" value="Chromosome"/>
</dbReference>